<feature type="compositionally biased region" description="Polar residues" evidence="1">
    <location>
        <begin position="217"/>
        <end position="227"/>
    </location>
</feature>
<protein>
    <submittedName>
        <fullName evidence="2">Uncharacterized protein</fullName>
    </submittedName>
</protein>
<comment type="caution">
    <text evidence="2">The sequence shown here is derived from an EMBL/GenBank/DDBJ whole genome shotgun (WGS) entry which is preliminary data.</text>
</comment>
<dbReference type="EMBL" id="JARGDH010000002">
    <property type="protein sequence ID" value="KAL0275065.1"/>
    <property type="molecule type" value="Genomic_DNA"/>
</dbReference>
<accession>A0AAW2I0P2</accession>
<evidence type="ECO:0000256" key="1">
    <source>
        <dbReference type="SAM" id="MobiDB-lite"/>
    </source>
</evidence>
<dbReference type="AlphaFoldDB" id="A0AAW2I0P2"/>
<feature type="region of interest" description="Disordered" evidence="1">
    <location>
        <begin position="186"/>
        <end position="258"/>
    </location>
</feature>
<evidence type="ECO:0000313" key="2">
    <source>
        <dbReference type="EMBL" id="KAL0275065.1"/>
    </source>
</evidence>
<name>A0AAW2I0P2_9NEOP</name>
<sequence>MPIVSDGAREKKKAPRIYIPAPIVNGLSVCSRGRRRSSSSPGRKSLSESDCATRNLFIGRRGHRSLDQSLDGVAREGSRCKNVLLRNGWDNRTDCETRSCWSSGRHRSREVGMIARSVDHPHLDLERLFVKDAHRLDVSEVSPNIEPKNPACSESKDLGGLLGRWAKVRDGRVGISNRYPVVTSVLCGGPPSTSWNDAKPDGRNPDSSRASPEEMTGQETRNISDYNGTEKEKSGRYKRRGPALHTRLASDEDRVFEK</sequence>
<reference evidence="2" key="1">
    <citation type="journal article" date="2024" name="Gigascience">
        <title>Chromosome-level genome of the poultry shaft louse Menopon gallinae provides insight into the host-switching and adaptive evolution of parasitic lice.</title>
        <authorList>
            <person name="Xu Y."/>
            <person name="Ma L."/>
            <person name="Liu S."/>
            <person name="Liang Y."/>
            <person name="Liu Q."/>
            <person name="He Z."/>
            <person name="Tian L."/>
            <person name="Duan Y."/>
            <person name="Cai W."/>
            <person name="Li H."/>
            <person name="Song F."/>
        </authorList>
    </citation>
    <scope>NUCLEOTIDE SEQUENCE</scope>
    <source>
        <strain evidence="2">Cailab_2023a</strain>
    </source>
</reference>
<organism evidence="2">
    <name type="scientific">Menopon gallinae</name>
    <name type="common">poultry shaft louse</name>
    <dbReference type="NCBI Taxonomy" id="328185"/>
    <lineage>
        <taxon>Eukaryota</taxon>
        <taxon>Metazoa</taxon>
        <taxon>Ecdysozoa</taxon>
        <taxon>Arthropoda</taxon>
        <taxon>Hexapoda</taxon>
        <taxon>Insecta</taxon>
        <taxon>Pterygota</taxon>
        <taxon>Neoptera</taxon>
        <taxon>Paraneoptera</taxon>
        <taxon>Psocodea</taxon>
        <taxon>Troctomorpha</taxon>
        <taxon>Phthiraptera</taxon>
        <taxon>Amblycera</taxon>
        <taxon>Menoponidae</taxon>
        <taxon>Menopon</taxon>
    </lineage>
</organism>
<proteinExistence type="predicted"/>
<feature type="compositionally biased region" description="Basic and acidic residues" evidence="1">
    <location>
        <begin position="248"/>
        <end position="258"/>
    </location>
</feature>
<gene>
    <name evidence="2" type="ORF">PYX00_003045</name>
</gene>